<organism evidence="2 3">
    <name type="scientific">Neorhodopirellula pilleata</name>
    <dbReference type="NCBI Taxonomy" id="2714738"/>
    <lineage>
        <taxon>Bacteria</taxon>
        <taxon>Pseudomonadati</taxon>
        <taxon>Planctomycetota</taxon>
        <taxon>Planctomycetia</taxon>
        <taxon>Pirellulales</taxon>
        <taxon>Pirellulaceae</taxon>
        <taxon>Neorhodopirellula</taxon>
    </lineage>
</organism>
<keyword evidence="1" id="KW-0812">Transmembrane</keyword>
<keyword evidence="1" id="KW-0472">Membrane</keyword>
<reference evidence="2 3" key="1">
    <citation type="submission" date="2019-02" db="EMBL/GenBank/DDBJ databases">
        <title>Deep-cultivation of Planctomycetes and their phenomic and genomic characterization uncovers novel biology.</title>
        <authorList>
            <person name="Wiegand S."/>
            <person name="Jogler M."/>
            <person name="Boedeker C."/>
            <person name="Pinto D."/>
            <person name="Vollmers J."/>
            <person name="Rivas-Marin E."/>
            <person name="Kohn T."/>
            <person name="Peeters S.H."/>
            <person name="Heuer A."/>
            <person name="Rast P."/>
            <person name="Oberbeckmann S."/>
            <person name="Bunk B."/>
            <person name="Jeske O."/>
            <person name="Meyerdierks A."/>
            <person name="Storesund J.E."/>
            <person name="Kallscheuer N."/>
            <person name="Luecker S."/>
            <person name="Lage O.M."/>
            <person name="Pohl T."/>
            <person name="Merkel B.J."/>
            <person name="Hornburger P."/>
            <person name="Mueller R.-W."/>
            <person name="Bruemmer F."/>
            <person name="Labrenz M."/>
            <person name="Spormann A.M."/>
            <person name="Op Den Camp H."/>
            <person name="Overmann J."/>
            <person name="Amann R."/>
            <person name="Jetten M.S.M."/>
            <person name="Mascher T."/>
            <person name="Medema M.H."/>
            <person name="Devos D.P."/>
            <person name="Kaster A.-K."/>
            <person name="Ovreas L."/>
            <person name="Rohde M."/>
            <person name="Galperin M.Y."/>
            <person name="Jogler C."/>
        </authorList>
    </citation>
    <scope>NUCLEOTIDE SEQUENCE [LARGE SCALE GENOMIC DNA]</scope>
    <source>
        <strain evidence="2 3">Pla100</strain>
    </source>
</reference>
<keyword evidence="3" id="KW-1185">Reference proteome</keyword>
<feature type="transmembrane region" description="Helical" evidence="1">
    <location>
        <begin position="69"/>
        <end position="87"/>
    </location>
</feature>
<evidence type="ECO:0000256" key="1">
    <source>
        <dbReference type="SAM" id="Phobius"/>
    </source>
</evidence>
<accession>A0A5C6A886</accession>
<protein>
    <submittedName>
        <fullName evidence="2">Uncharacterized protein</fullName>
    </submittedName>
</protein>
<feature type="transmembrane region" description="Helical" evidence="1">
    <location>
        <begin position="30"/>
        <end position="57"/>
    </location>
</feature>
<name>A0A5C6A886_9BACT</name>
<proteinExistence type="predicted"/>
<gene>
    <name evidence="2" type="ORF">Pla100_32380</name>
</gene>
<keyword evidence="1" id="KW-1133">Transmembrane helix</keyword>
<evidence type="ECO:0000313" key="2">
    <source>
        <dbReference type="EMBL" id="TWT95597.1"/>
    </source>
</evidence>
<dbReference type="AlphaFoldDB" id="A0A5C6A886"/>
<dbReference type="EMBL" id="SJPM01000006">
    <property type="protein sequence ID" value="TWT95597.1"/>
    <property type="molecule type" value="Genomic_DNA"/>
</dbReference>
<evidence type="ECO:0000313" key="3">
    <source>
        <dbReference type="Proteomes" id="UP000316213"/>
    </source>
</evidence>
<dbReference type="Proteomes" id="UP000316213">
    <property type="component" value="Unassembled WGS sequence"/>
</dbReference>
<comment type="caution">
    <text evidence="2">The sequence shown here is derived from an EMBL/GenBank/DDBJ whole genome shotgun (WGS) entry which is preliminary data.</text>
</comment>
<sequence>MGTNRFQANPDRTPRAILARNRRAMSRSEVALKILIGSVLGAELVGGSTLLALGVYAGFGAIQSPAFSATWLLVFAVLGAISAVQYLPPFSRDRGRIADFLIDPKHLGGSLGYSNVKLQEYFAKPAGFPVYRTTRLRGFEIRKRRSIRSDPR</sequence>